<evidence type="ECO:0000313" key="2">
    <source>
        <dbReference type="Proteomes" id="UP000814128"/>
    </source>
</evidence>
<reference evidence="1" key="2">
    <citation type="journal article" date="2022" name="New Phytol.">
        <title>Evolutionary transition to the ectomycorrhizal habit in the genomes of a hyperdiverse lineage of mushroom-forming fungi.</title>
        <authorList>
            <person name="Looney B."/>
            <person name="Miyauchi S."/>
            <person name="Morin E."/>
            <person name="Drula E."/>
            <person name="Courty P.E."/>
            <person name="Kohler A."/>
            <person name="Kuo A."/>
            <person name="LaButti K."/>
            <person name="Pangilinan J."/>
            <person name="Lipzen A."/>
            <person name="Riley R."/>
            <person name="Andreopoulos W."/>
            <person name="He G."/>
            <person name="Johnson J."/>
            <person name="Nolan M."/>
            <person name="Tritt A."/>
            <person name="Barry K.W."/>
            <person name="Grigoriev I.V."/>
            <person name="Nagy L.G."/>
            <person name="Hibbett D."/>
            <person name="Henrissat B."/>
            <person name="Matheny P.B."/>
            <person name="Labbe J."/>
            <person name="Martin F.M."/>
        </authorList>
    </citation>
    <scope>NUCLEOTIDE SEQUENCE</scope>
    <source>
        <strain evidence="1">EC-137</strain>
    </source>
</reference>
<dbReference type="Proteomes" id="UP000814128">
    <property type="component" value="Unassembled WGS sequence"/>
</dbReference>
<proteinExistence type="predicted"/>
<protein>
    <submittedName>
        <fullName evidence="1">Membrane-associated proteins in eicosanoid and glutathione metabolism</fullName>
    </submittedName>
</protein>
<feature type="non-terminal residue" evidence="1">
    <location>
        <position position="1"/>
    </location>
</feature>
<accession>A0ACB8QF72</accession>
<comment type="caution">
    <text evidence="1">The sequence shown here is derived from an EMBL/GenBank/DDBJ whole genome shotgun (WGS) entry which is preliminary data.</text>
</comment>
<evidence type="ECO:0000313" key="1">
    <source>
        <dbReference type="EMBL" id="KAI0030243.1"/>
    </source>
</evidence>
<gene>
    <name evidence="1" type="ORF">K488DRAFT_54624</name>
</gene>
<reference evidence="1" key="1">
    <citation type="submission" date="2021-02" db="EMBL/GenBank/DDBJ databases">
        <authorList>
            <consortium name="DOE Joint Genome Institute"/>
            <person name="Ahrendt S."/>
            <person name="Looney B.P."/>
            <person name="Miyauchi S."/>
            <person name="Morin E."/>
            <person name="Drula E."/>
            <person name="Courty P.E."/>
            <person name="Chicoki N."/>
            <person name="Fauchery L."/>
            <person name="Kohler A."/>
            <person name="Kuo A."/>
            <person name="Labutti K."/>
            <person name="Pangilinan J."/>
            <person name="Lipzen A."/>
            <person name="Riley R."/>
            <person name="Andreopoulos W."/>
            <person name="He G."/>
            <person name="Johnson J."/>
            <person name="Barry K.W."/>
            <person name="Grigoriev I.V."/>
            <person name="Nagy L."/>
            <person name="Hibbett D."/>
            <person name="Henrissat B."/>
            <person name="Matheny P.B."/>
            <person name="Labbe J."/>
            <person name="Martin F."/>
        </authorList>
    </citation>
    <scope>NUCLEOTIDE SEQUENCE</scope>
    <source>
        <strain evidence="1">EC-137</strain>
    </source>
</reference>
<organism evidence="1 2">
    <name type="scientific">Vararia minispora EC-137</name>
    <dbReference type="NCBI Taxonomy" id="1314806"/>
    <lineage>
        <taxon>Eukaryota</taxon>
        <taxon>Fungi</taxon>
        <taxon>Dikarya</taxon>
        <taxon>Basidiomycota</taxon>
        <taxon>Agaricomycotina</taxon>
        <taxon>Agaricomycetes</taxon>
        <taxon>Russulales</taxon>
        <taxon>Lachnocladiaceae</taxon>
        <taxon>Vararia</taxon>
    </lineage>
</organism>
<sequence>SWLASSLVSVPILLLWQMSIVGRGRRASKIEYPRLYAEKAEQEANREAYVFNCKQRAHQNTLENIPSILILTGLTSVTSPKYAAAGLGIWVLGRVFYTLGYASGVPEKRYRGFLSYIGNLGERLSPDFM</sequence>
<name>A0ACB8QF72_9AGAM</name>
<keyword evidence="2" id="KW-1185">Reference proteome</keyword>
<dbReference type="EMBL" id="MU273632">
    <property type="protein sequence ID" value="KAI0030243.1"/>
    <property type="molecule type" value="Genomic_DNA"/>
</dbReference>